<organism evidence="5 6">
    <name type="scientific">Aurantiacibacter rhizosphaerae</name>
    <dbReference type="NCBI Taxonomy" id="2691582"/>
    <lineage>
        <taxon>Bacteria</taxon>
        <taxon>Pseudomonadati</taxon>
        <taxon>Pseudomonadota</taxon>
        <taxon>Alphaproteobacteria</taxon>
        <taxon>Sphingomonadales</taxon>
        <taxon>Erythrobacteraceae</taxon>
        <taxon>Aurantiacibacter</taxon>
    </lineage>
</organism>
<dbReference type="AlphaFoldDB" id="A0A844XCV2"/>
<reference evidence="5 6" key="1">
    <citation type="submission" date="2019-12" db="EMBL/GenBank/DDBJ databases">
        <authorList>
            <person name="Lee S.D."/>
        </authorList>
    </citation>
    <scope>NUCLEOTIDE SEQUENCE [LARGE SCALE GENOMIC DNA]</scope>
    <source>
        <strain evidence="5 6">GH3-10</strain>
    </source>
</reference>
<dbReference type="CDD" id="cd06170">
    <property type="entry name" value="LuxR_C_like"/>
    <property type="match status" value="1"/>
</dbReference>
<dbReference type="Proteomes" id="UP000461409">
    <property type="component" value="Unassembled WGS sequence"/>
</dbReference>
<feature type="domain" description="Response regulatory" evidence="4">
    <location>
        <begin position="1"/>
        <end position="107"/>
    </location>
</feature>
<feature type="modified residue" description="4-aspartylphosphate" evidence="2">
    <location>
        <position position="43"/>
    </location>
</feature>
<dbReference type="InterPro" id="IPR000792">
    <property type="entry name" value="Tscrpt_reg_LuxR_C"/>
</dbReference>
<dbReference type="InterPro" id="IPR001789">
    <property type="entry name" value="Sig_transdc_resp-reg_receiver"/>
</dbReference>
<evidence type="ECO:0000259" key="4">
    <source>
        <dbReference type="PROSITE" id="PS50110"/>
    </source>
</evidence>
<dbReference type="PROSITE" id="PS50043">
    <property type="entry name" value="HTH_LUXR_2"/>
    <property type="match status" value="1"/>
</dbReference>
<dbReference type="GO" id="GO:0006355">
    <property type="term" value="P:regulation of DNA-templated transcription"/>
    <property type="evidence" value="ECO:0007669"/>
    <property type="project" value="InterPro"/>
</dbReference>
<dbReference type="InterPro" id="IPR011006">
    <property type="entry name" value="CheY-like_superfamily"/>
</dbReference>
<dbReference type="Pfam" id="PF00196">
    <property type="entry name" value="GerE"/>
    <property type="match status" value="1"/>
</dbReference>
<dbReference type="SMART" id="SM00421">
    <property type="entry name" value="HTH_LUXR"/>
    <property type="match status" value="1"/>
</dbReference>
<dbReference type="PANTHER" id="PTHR45566:SF2">
    <property type="entry name" value="NARL SUBFAMILY"/>
    <property type="match status" value="1"/>
</dbReference>
<evidence type="ECO:0000256" key="2">
    <source>
        <dbReference type="PROSITE-ProRule" id="PRU00169"/>
    </source>
</evidence>
<dbReference type="RefSeq" id="WP_160485148.1">
    <property type="nucleotide sequence ID" value="NZ_WUBR01000001.1"/>
</dbReference>
<dbReference type="PANTHER" id="PTHR45566">
    <property type="entry name" value="HTH-TYPE TRANSCRIPTIONAL REGULATOR YHJB-RELATED"/>
    <property type="match status" value="1"/>
</dbReference>
<gene>
    <name evidence="5" type="ORF">GRF63_06710</name>
</gene>
<evidence type="ECO:0000259" key="3">
    <source>
        <dbReference type="PROSITE" id="PS50043"/>
    </source>
</evidence>
<dbReference type="PRINTS" id="PR00038">
    <property type="entry name" value="HTHLUXR"/>
</dbReference>
<dbReference type="PROSITE" id="PS00622">
    <property type="entry name" value="HTH_LUXR_1"/>
    <property type="match status" value="1"/>
</dbReference>
<evidence type="ECO:0000313" key="6">
    <source>
        <dbReference type="Proteomes" id="UP000461409"/>
    </source>
</evidence>
<dbReference type="GO" id="GO:0003677">
    <property type="term" value="F:DNA binding"/>
    <property type="evidence" value="ECO:0007669"/>
    <property type="project" value="UniProtKB-KW"/>
</dbReference>
<comment type="caution">
    <text evidence="5">The sequence shown here is derived from an EMBL/GenBank/DDBJ whole genome shotgun (WGS) entry which is preliminary data.</text>
</comment>
<accession>A0A844XCV2</accession>
<protein>
    <submittedName>
        <fullName evidence="5">DNA-binding response regulator</fullName>
    </submittedName>
</protein>
<dbReference type="InterPro" id="IPR016032">
    <property type="entry name" value="Sig_transdc_resp-reg_C-effctor"/>
</dbReference>
<dbReference type="PROSITE" id="PS50110">
    <property type="entry name" value="RESPONSE_REGULATORY"/>
    <property type="match status" value="1"/>
</dbReference>
<dbReference type="SUPFAM" id="SSF52172">
    <property type="entry name" value="CheY-like"/>
    <property type="match status" value="1"/>
</dbReference>
<dbReference type="GO" id="GO:0000160">
    <property type="term" value="P:phosphorelay signal transduction system"/>
    <property type="evidence" value="ECO:0007669"/>
    <property type="project" value="InterPro"/>
</dbReference>
<feature type="domain" description="HTH luxR-type" evidence="3">
    <location>
        <begin position="135"/>
        <end position="200"/>
    </location>
</feature>
<dbReference type="EMBL" id="WUBR01000001">
    <property type="protein sequence ID" value="MWV27593.1"/>
    <property type="molecule type" value="Genomic_DNA"/>
</dbReference>
<reference evidence="5 6" key="2">
    <citation type="submission" date="2020-02" db="EMBL/GenBank/DDBJ databases">
        <title>Erythrobacter dongmakensis sp. nov., isolated from a tidal mudflat.</title>
        <authorList>
            <person name="Kim I.S."/>
        </authorList>
    </citation>
    <scope>NUCLEOTIDE SEQUENCE [LARGE SCALE GENOMIC DNA]</scope>
    <source>
        <strain evidence="5 6">GH3-10</strain>
    </source>
</reference>
<name>A0A844XCV2_9SPHN</name>
<dbReference type="Gene3D" id="3.40.50.2300">
    <property type="match status" value="1"/>
</dbReference>
<keyword evidence="1 5" id="KW-0238">DNA-binding</keyword>
<dbReference type="InterPro" id="IPR051015">
    <property type="entry name" value="EvgA-like"/>
</dbReference>
<evidence type="ECO:0000313" key="5">
    <source>
        <dbReference type="EMBL" id="MWV27593.1"/>
    </source>
</evidence>
<proteinExistence type="predicted"/>
<dbReference type="SUPFAM" id="SSF46894">
    <property type="entry name" value="C-terminal effector domain of the bipartite response regulators"/>
    <property type="match status" value="1"/>
</dbReference>
<evidence type="ECO:0000256" key="1">
    <source>
        <dbReference type="ARBA" id="ARBA00023125"/>
    </source>
</evidence>
<sequence>MSEGLKSILIDEDFAIVGQHKTCTAMINAKVEGASDVGMIVIDSDASLNVSKEVAALREAFADTRIVILREELEMDCLIDAFEAGADGYILKNISCESLVNSLQLAACGEKVVPGELVKQLPQFAHATADQVKAEGELSDILSEREIATLRCLVMGYPNKVIARRLDIGEATVKVHVKAILRKLNVQNRTQAAICGVNYGVQAALPESAVRTSSTMTDDVAVTCESDEPGSFMLADKRTKEYATEV</sequence>
<keyword evidence="6" id="KW-1185">Reference proteome</keyword>
<keyword evidence="2" id="KW-0597">Phosphoprotein</keyword>